<dbReference type="InterPro" id="IPR058792">
    <property type="entry name" value="Beta-barrel_RND_2"/>
</dbReference>
<proteinExistence type="inferred from homology"/>
<dbReference type="Gene3D" id="1.10.287.470">
    <property type="entry name" value="Helix hairpin bin"/>
    <property type="match status" value="1"/>
</dbReference>
<feature type="domain" description="CusB-like beta-barrel" evidence="2">
    <location>
        <begin position="216"/>
        <end position="283"/>
    </location>
</feature>
<dbReference type="InterPro" id="IPR006143">
    <property type="entry name" value="RND_pump_MFP"/>
</dbReference>
<sequence length="368" mass="38387">MWEMSRDFGARPPLQVAVPVAFVLWCAACQAEVEAPAPVRPARVIVVEPAAKSADVGFAGHIEAQDQASLSFRLGGRLVERPARVGVSVGDGEVVARLDPENELNELRSARAALAAAQGVLAQADNQYQRQRQLVERGITTRADFEAAEQARTAAQAQVDGAGARVRTAEDIVGFTTLKADAPGVVTAVGAEPGEVVAAGRMIVQLARRDGRDAVFEIPADLARAATPDVEVVVGLASDPNVKAHGRVREIAPQADPVTRTFAIRVGLTNPPQSFRLGTAVSGILRGSAQTALAIPSTALVRRGQDTGVWAVDPGTTKVIWRTLDVISAGPATALVAKGIAVGDIVVTAGANLLHEGQSVMLPGMEPQ</sequence>
<evidence type="ECO:0000313" key="3">
    <source>
        <dbReference type="EMBL" id="MPR25168.1"/>
    </source>
</evidence>
<evidence type="ECO:0000256" key="1">
    <source>
        <dbReference type="ARBA" id="ARBA00009477"/>
    </source>
</evidence>
<name>A0A5N7MER2_9HYPH</name>
<dbReference type="Gene3D" id="2.40.50.100">
    <property type="match status" value="1"/>
</dbReference>
<dbReference type="OrthoDB" id="9813967at2"/>
<dbReference type="NCBIfam" id="TIGR01730">
    <property type="entry name" value="RND_mfp"/>
    <property type="match status" value="1"/>
</dbReference>
<dbReference type="SUPFAM" id="SSF111369">
    <property type="entry name" value="HlyD-like secretion proteins"/>
    <property type="match status" value="1"/>
</dbReference>
<dbReference type="PANTHER" id="PTHR30469">
    <property type="entry name" value="MULTIDRUG RESISTANCE PROTEIN MDTA"/>
    <property type="match status" value="1"/>
</dbReference>
<comment type="similarity">
    <text evidence="1">Belongs to the membrane fusion protein (MFP) (TC 8.A.1) family.</text>
</comment>
<organism evidence="3 4">
    <name type="scientific">Microvirga tunisiensis</name>
    <dbReference type="NCBI Taxonomy" id="2108360"/>
    <lineage>
        <taxon>Bacteria</taxon>
        <taxon>Pseudomonadati</taxon>
        <taxon>Pseudomonadota</taxon>
        <taxon>Alphaproteobacteria</taxon>
        <taxon>Hyphomicrobiales</taxon>
        <taxon>Methylobacteriaceae</taxon>
        <taxon>Microvirga</taxon>
    </lineage>
</organism>
<dbReference type="EMBL" id="VOSK01000018">
    <property type="protein sequence ID" value="MPR25168.1"/>
    <property type="molecule type" value="Genomic_DNA"/>
</dbReference>
<evidence type="ECO:0000259" key="2">
    <source>
        <dbReference type="Pfam" id="PF25954"/>
    </source>
</evidence>
<keyword evidence="4" id="KW-1185">Reference proteome</keyword>
<gene>
    <name evidence="3" type="ORF">FS320_07940</name>
</gene>
<protein>
    <submittedName>
        <fullName evidence="3">Efflux RND transporter periplasmic adaptor subunit</fullName>
    </submittedName>
</protein>
<evidence type="ECO:0000313" key="4">
    <source>
        <dbReference type="Proteomes" id="UP000403266"/>
    </source>
</evidence>
<dbReference type="Gene3D" id="2.40.30.170">
    <property type="match status" value="1"/>
</dbReference>
<dbReference type="Proteomes" id="UP000403266">
    <property type="component" value="Unassembled WGS sequence"/>
</dbReference>
<dbReference type="Pfam" id="PF25954">
    <property type="entry name" value="Beta-barrel_RND_2"/>
    <property type="match status" value="1"/>
</dbReference>
<dbReference type="GO" id="GO:1990281">
    <property type="term" value="C:efflux pump complex"/>
    <property type="evidence" value="ECO:0007669"/>
    <property type="project" value="TreeGrafter"/>
</dbReference>
<dbReference type="GO" id="GO:0015562">
    <property type="term" value="F:efflux transmembrane transporter activity"/>
    <property type="evidence" value="ECO:0007669"/>
    <property type="project" value="TreeGrafter"/>
</dbReference>
<reference evidence="3 4" key="1">
    <citation type="journal article" date="2019" name="Syst. Appl. Microbiol.">
        <title>Microvirga tunisiensis sp. nov., a root nodule symbiotic bacterium isolated from Lupinus micranthus and L. luteus grown in Northern Tunisia.</title>
        <authorList>
            <person name="Msaddak A."/>
            <person name="Rejili M."/>
            <person name="Duran D."/>
            <person name="Mars M."/>
            <person name="Palacios J.M."/>
            <person name="Ruiz-Argueso T."/>
            <person name="Rey L."/>
            <person name="Imperial J."/>
        </authorList>
    </citation>
    <scope>NUCLEOTIDE SEQUENCE [LARGE SCALE GENOMIC DNA]</scope>
    <source>
        <strain evidence="3 4">Lmie10</strain>
    </source>
</reference>
<dbReference type="AlphaFoldDB" id="A0A5N7MER2"/>
<dbReference type="Gene3D" id="2.40.420.20">
    <property type="match status" value="1"/>
</dbReference>
<comment type="caution">
    <text evidence="3">The sequence shown here is derived from an EMBL/GenBank/DDBJ whole genome shotgun (WGS) entry which is preliminary data.</text>
</comment>
<dbReference type="PANTHER" id="PTHR30469:SF38">
    <property type="entry name" value="HLYD FAMILY SECRETION PROTEIN"/>
    <property type="match status" value="1"/>
</dbReference>
<accession>A0A5N7MER2</accession>